<dbReference type="RefSeq" id="WP_168550269.1">
    <property type="nucleotide sequence ID" value="NZ_CP025188.1"/>
</dbReference>
<dbReference type="AlphaFoldDB" id="A0A4Y1MQY8"/>
<gene>
    <name evidence="1" type="ORF">RADP37_05405</name>
</gene>
<proteinExistence type="predicted"/>
<sequence>MSDAQRLLDLAARVEALLPCPFCGSPASEGCGGPKQHWISCDGCSVEGPIEQEMFQAVAAWNTRTPDATHLREVNAALVEALREIEAKARDLADDAMTNQRGLWLACANEARAALARATTQEQSP</sequence>
<evidence type="ECO:0000313" key="1">
    <source>
        <dbReference type="EMBL" id="AWV20328.1"/>
    </source>
</evidence>
<keyword evidence="1" id="KW-0614">Plasmid</keyword>
<dbReference type="Pfam" id="PF14354">
    <property type="entry name" value="Lar_restr_allev"/>
    <property type="match status" value="1"/>
</dbReference>
<dbReference type="EMBL" id="CP025188">
    <property type="protein sequence ID" value="AWV20328.1"/>
    <property type="molecule type" value="Genomic_DNA"/>
</dbReference>
<reference evidence="1" key="1">
    <citation type="submission" date="2017-12" db="EMBL/GenBank/DDBJ databases">
        <authorList>
            <person name="Martens C."/>
            <person name="Dahlstrom E."/>
            <person name="Barbian K."/>
            <person name="Sykora L."/>
            <person name="Ricklefs S."/>
            <person name="Bruno D."/>
            <person name="Anzick I."/>
            <person name="Myles I."/>
            <person name="Datta S.K."/>
        </authorList>
    </citation>
    <scope>NUCLEOTIDE SEQUENCE</scope>
    <source>
        <strain evidence="1">AD2</strain>
        <plasmid evidence="1">p1-AD2</plasmid>
    </source>
</reference>
<protein>
    <recommendedName>
        <fullName evidence="2">Restriction alleviation protein, Lar family</fullName>
    </recommendedName>
</protein>
<name>A0A4Y1MQY8_9PROT</name>
<evidence type="ECO:0008006" key="2">
    <source>
        <dbReference type="Google" id="ProtNLM"/>
    </source>
</evidence>
<geneLocation type="plasmid" evidence="1">
    <name>p1-AD2</name>
</geneLocation>
<organism evidence="1">
    <name type="scientific">Roseomonas mucosa</name>
    <dbReference type="NCBI Taxonomy" id="207340"/>
    <lineage>
        <taxon>Bacteria</taxon>
        <taxon>Pseudomonadati</taxon>
        <taxon>Pseudomonadota</taxon>
        <taxon>Alphaproteobacteria</taxon>
        <taxon>Acetobacterales</taxon>
        <taxon>Roseomonadaceae</taxon>
        <taxon>Roseomonas</taxon>
    </lineage>
</organism>
<accession>A0A4Y1MQY8</accession>